<dbReference type="AlphaFoldDB" id="A0A098L9X3"/>
<reference evidence="1 2" key="1">
    <citation type="submission" date="2014-09" db="EMBL/GenBank/DDBJ databases">
        <title>Sporocytophaga myxococcoides PG-01 genome sequencing.</title>
        <authorList>
            <person name="Liu L."/>
            <person name="Gao P.J."/>
            <person name="Chen G.J."/>
            <person name="Wang L.S."/>
        </authorList>
    </citation>
    <scope>NUCLEOTIDE SEQUENCE [LARGE SCALE GENOMIC DNA]</scope>
    <source>
        <strain evidence="1 2">PG-01</strain>
    </source>
</reference>
<evidence type="ECO:0008006" key="3">
    <source>
        <dbReference type="Google" id="ProtNLM"/>
    </source>
</evidence>
<evidence type="ECO:0000313" key="2">
    <source>
        <dbReference type="Proteomes" id="UP000030185"/>
    </source>
</evidence>
<gene>
    <name evidence="1" type="ORF">MYP_269</name>
</gene>
<organism evidence="1 2">
    <name type="scientific">Sporocytophaga myxococcoides</name>
    <dbReference type="NCBI Taxonomy" id="153721"/>
    <lineage>
        <taxon>Bacteria</taxon>
        <taxon>Pseudomonadati</taxon>
        <taxon>Bacteroidota</taxon>
        <taxon>Cytophagia</taxon>
        <taxon>Cytophagales</taxon>
        <taxon>Cytophagaceae</taxon>
        <taxon>Sporocytophaga</taxon>
    </lineage>
</organism>
<dbReference type="eggNOG" id="ENOG502Z7XW">
    <property type="taxonomic scope" value="Bacteria"/>
</dbReference>
<dbReference type="OrthoDB" id="1005072at2"/>
<dbReference type="RefSeq" id="WP_045457382.1">
    <property type="nucleotide sequence ID" value="NZ_BBLT01000001.1"/>
</dbReference>
<keyword evidence="2" id="KW-1185">Reference proteome</keyword>
<protein>
    <recommendedName>
        <fullName evidence="3">DUF2851 domain-containing protein</fullName>
    </recommendedName>
</protein>
<dbReference type="InterPro" id="IPR021272">
    <property type="entry name" value="DUF2851"/>
</dbReference>
<accession>A0A098L9X3</accession>
<dbReference type="STRING" id="153721.MYP_269"/>
<dbReference type="Proteomes" id="UP000030185">
    <property type="component" value="Unassembled WGS sequence"/>
</dbReference>
<dbReference type="Pfam" id="PF11013">
    <property type="entry name" value="DUF2851"/>
    <property type="match status" value="1"/>
</dbReference>
<dbReference type="EMBL" id="BBLT01000001">
    <property type="protein sequence ID" value="GAL83043.1"/>
    <property type="molecule type" value="Genomic_DNA"/>
</dbReference>
<comment type="caution">
    <text evidence="1">The sequence shown here is derived from an EMBL/GenBank/DDBJ whole genome shotgun (WGS) entry which is preliminary data.</text>
</comment>
<evidence type="ECO:0000313" key="1">
    <source>
        <dbReference type="EMBL" id="GAL83043.1"/>
    </source>
</evidence>
<name>A0A098L9X3_9BACT</name>
<proteinExistence type="predicted"/>
<sequence length="432" mass="50035">MKEDLLHFIWQYQYFHKEKLQTTDGKPLNVLFQGFPNTDAGPDFLNSKVRIENVEWIGNIEIHVNSSAWKDHHHEQDEAYNSVILHIVFSNDEIVYRKDGTIVPVLELKERIFPEVIKKYRAFIQDEGIPCLSRFSEVPEMIKLSMLDSVLSERLERKSQRIISELEKNNNDWEETCYQMLASNFGFKLNNDPFLRLSKILPYKLINKCSGNHFQVEALLFGMAGLLKGHFEDEYPRSLQKEFNYLAVKFSLQNKEMTGAEWKFLRVRPAGFPSMRIAQLAALLARHQKLFYKFIESRSHKELLAVLDVATSPYWINHFTFDVLSDAKQKKLGKTSINNLVINSVVPLLAAYGRQKDIPGLVDKAIEFLETLPAEENYITQKWKKHALKMKSAFDTQASIELYTNFCLKKQCLKCKIGINILKETCISGASI</sequence>